<evidence type="ECO:0000256" key="1">
    <source>
        <dbReference type="ARBA" id="ARBA00010378"/>
    </source>
</evidence>
<accession>A0A9P6SQI7</accession>
<reference evidence="6" key="1">
    <citation type="submission" date="2019-07" db="EMBL/GenBank/DDBJ databases">
        <title>Hyphodiscus hymeniophilus genome sequencing and assembly.</title>
        <authorList>
            <person name="Kramer G."/>
            <person name="Nodwell J."/>
        </authorList>
    </citation>
    <scope>NUCLEOTIDE SEQUENCE</scope>
    <source>
        <strain evidence="6">ATCC 34498</strain>
    </source>
</reference>
<evidence type="ECO:0000256" key="2">
    <source>
        <dbReference type="ARBA" id="ARBA00022741"/>
    </source>
</evidence>
<evidence type="ECO:0000259" key="5">
    <source>
        <dbReference type="Pfam" id="PF00004"/>
    </source>
</evidence>
<dbReference type="EMBL" id="VNKQ01000020">
    <property type="protein sequence ID" value="KAG0645117.1"/>
    <property type="molecule type" value="Genomic_DNA"/>
</dbReference>
<dbReference type="InterPro" id="IPR027417">
    <property type="entry name" value="P-loop_NTPase"/>
</dbReference>
<comment type="similarity">
    <text evidence="1">Belongs to the CbxX/CfxQ family.</text>
</comment>
<dbReference type="PRINTS" id="PR00819">
    <property type="entry name" value="CBXCFQXSUPER"/>
</dbReference>
<dbReference type="InterPro" id="IPR050773">
    <property type="entry name" value="CbxX/CfxQ_RuBisCO_ESX"/>
</dbReference>
<dbReference type="Pfam" id="PF00004">
    <property type="entry name" value="AAA"/>
    <property type="match status" value="1"/>
</dbReference>
<keyword evidence="2" id="KW-0547">Nucleotide-binding</keyword>
<dbReference type="PANTHER" id="PTHR43392:SF2">
    <property type="entry name" value="AAA-TYPE ATPASE FAMILY PROTEIN _ ANKYRIN REPEAT FAMILY PROTEIN"/>
    <property type="match status" value="1"/>
</dbReference>
<dbReference type="SUPFAM" id="SSF52540">
    <property type="entry name" value="P-loop containing nucleoside triphosphate hydrolases"/>
    <property type="match status" value="1"/>
</dbReference>
<evidence type="ECO:0000256" key="3">
    <source>
        <dbReference type="ARBA" id="ARBA00022840"/>
    </source>
</evidence>
<evidence type="ECO:0000313" key="6">
    <source>
        <dbReference type="EMBL" id="KAG0645117.1"/>
    </source>
</evidence>
<dbReference type="GO" id="GO:0016887">
    <property type="term" value="F:ATP hydrolysis activity"/>
    <property type="evidence" value="ECO:0007669"/>
    <property type="project" value="InterPro"/>
</dbReference>
<name>A0A9P6SQI7_9HELO</name>
<feature type="coiled-coil region" evidence="4">
    <location>
        <begin position="294"/>
        <end position="324"/>
    </location>
</feature>
<comment type="caution">
    <text evidence="6">The sequence shown here is derived from an EMBL/GenBank/DDBJ whole genome shotgun (WGS) entry which is preliminary data.</text>
</comment>
<dbReference type="GO" id="GO:0005524">
    <property type="term" value="F:ATP binding"/>
    <property type="evidence" value="ECO:0007669"/>
    <property type="project" value="UniProtKB-KW"/>
</dbReference>
<protein>
    <submittedName>
        <fullName evidence="6">Stage V sporulation K</fullName>
    </submittedName>
</protein>
<evidence type="ECO:0000256" key="4">
    <source>
        <dbReference type="SAM" id="Coils"/>
    </source>
</evidence>
<evidence type="ECO:0000313" key="7">
    <source>
        <dbReference type="Proteomes" id="UP000785200"/>
    </source>
</evidence>
<organism evidence="6 7">
    <name type="scientific">Hyphodiscus hymeniophilus</name>
    <dbReference type="NCBI Taxonomy" id="353542"/>
    <lineage>
        <taxon>Eukaryota</taxon>
        <taxon>Fungi</taxon>
        <taxon>Dikarya</taxon>
        <taxon>Ascomycota</taxon>
        <taxon>Pezizomycotina</taxon>
        <taxon>Leotiomycetes</taxon>
        <taxon>Helotiales</taxon>
        <taxon>Hyphodiscaceae</taxon>
        <taxon>Hyphodiscus</taxon>
    </lineage>
</organism>
<sequence>MGKVFYDMGFLAKADVIECSATELVGTFVGQTGPKVQKVLENALGRVLFIDEAYRLAGEGYAKEAMDEIVDCLTKVKYAQKLIVILAGYDDDINRLMAQNPGLTSRFPEAIIFRGLEPPDCLNLLIQLLRGRQLDMRKSKKDLDLSALETLAPDFKQETLDQFDTLGRIANWANARDVQTIAKSIFGLLLKAGAMKKSIAVVTEDHIRTVLDSMIIERSQRQDAAKTWPGSLHSDMMTRMQNIQAPPLPETAATGSLAMNTSKAEIPERLAKDVPPAASANEVKRDSGVSDAVWEQLRRDKQAAKKEEERYQELLKASAEVANKTKILEQKEQASEQAFQQSIKHNEDQSVLQEAKRLREEARLQHEMERRAQEELLAELESQRKAVEEERRKEAKAQQQLRTLGICPAGFRWIKQIGGYRCSAGGHFVTDSQLGV</sequence>
<dbReference type="InterPro" id="IPR003959">
    <property type="entry name" value="ATPase_AAA_core"/>
</dbReference>
<feature type="domain" description="ATPase AAA-type core" evidence="5">
    <location>
        <begin position="13"/>
        <end position="110"/>
    </location>
</feature>
<keyword evidence="3" id="KW-0067">ATP-binding</keyword>
<dbReference type="AlphaFoldDB" id="A0A9P6SQI7"/>
<dbReference type="OrthoDB" id="2423195at2759"/>
<dbReference type="PANTHER" id="PTHR43392">
    <property type="entry name" value="AAA-TYPE ATPASE FAMILY PROTEIN / ANKYRIN REPEAT FAMILY PROTEIN"/>
    <property type="match status" value="1"/>
</dbReference>
<dbReference type="Gene3D" id="3.40.50.300">
    <property type="entry name" value="P-loop containing nucleotide triphosphate hydrolases"/>
    <property type="match status" value="1"/>
</dbReference>
<gene>
    <name evidence="6" type="ORF">D0Z07_9110</name>
</gene>
<feature type="coiled-coil region" evidence="4">
    <location>
        <begin position="352"/>
        <end position="400"/>
    </location>
</feature>
<dbReference type="Proteomes" id="UP000785200">
    <property type="component" value="Unassembled WGS sequence"/>
</dbReference>
<dbReference type="InterPro" id="IPR000641">
    <property type="entry name" value="CbxX/CfxQ"/>
</dbReference>
<keyword evidence="7" id="KW-1185">Reference proteome</keyword>
<proteinExistence type="inferred from homology"/>
<keyword evidence="4" id="KW-0175">Coiled coil</keyword>